<evidence type="ECO:0000313" key="5">
    <source>
        <dbReference type="EMBL" id="CAB5011704.1"/>
    </source>
</evidence>
<feature type="domain" description="HTH tetR-type" evidence="4">
    <location>
        <begin position="39"/>
        <end position="99"/>
    </location>
</feature>
<evidence type="ECO:0000256" key="1">
    <source>
        <dbReference type="ARBA" id="ARBA00023015"/>
    </source>
</evidence>
<dbReference type="EMBL" id="CAFBPN010000008">
    <property type="protein sequence ID" value="CAB5011704.1"/>
    <property type="molecule type" value="Genomic_DNA"/>
</dbReference>
<dbReference type="InterPro" id="IPR050109">
    <property type="entry name" value="HTH-type_TetR-like_transc_reg"/>
</dbReference>
<dbReference type="PANTHER" id="PTHR30055">
    <property type="entry name" value="HTH-TYPE TRANSCRIPTIONAL REGULATOR RUTR"/>
    <property type="match status" value="1"/>
</dbReference>
<dbReference type="Gene3D" id="1.10.10.60">
    <property type="entry name" value="Homeodomain-like"/>
    <property type="match status" value="1"/>
</dbReference>
<dbReference type="GO" id="GO:0000976">
    <property type="term" value="F:transcription cis-regulatory region binding"/>
    <property type="evidence" value="ECO:0007669"/>
    <property type="project" value="TreeGrafter"/>
</dbReference>
<keyword evidence="1" id="KW-0805">Transcription regulation</keyword>
<reference evidence="5" key="1">
    <citation type="submission" date="2020-05" db="EMBL/GenBank/DDBJ databases">
        <authorList>
            <person name="Chiriac C."/>
            <person name="Salcher M."/>
            <person name="Ghai R."/>
            <person name="Kavagutti S V."/>
        </authorList>
    </citation>
    <scope>NUCLEOTIDE SEQUENCE</scope>
</reference>
<dbReference type="PRINTS" id="PR00455">
    <property type="entry name" value="HTHTETR"/>
</dbReference>
<name>A0A6J7QBK9_9ZZZZ</name>
<sequence length="237" mass="26529">MATHIAPEIVLTRGGQIPSGISVQRRSQTGVIQGEGKAQRTRDRILQAARTVFALYGYQDATVEHVVREAGLARGSFYTYFSSKHDLFRHLAGVIDRSIAEEVVKSDALHKSNPIENLSISNQVYLAVVKRNYDLYVLVDGVASFDHTVRDARLASRQKHIDRVAKKIQQWQAMGWADPDVNAELAAALLVSMTATFSRWLYVGESHFDENEALEYLNNIWITTCNLAEPKNAKDAK</sequence>
<keyword evidence="2" id="KW-0238">DNA-binding</keyword>
<dbReference type="InterPro" id="IPR009057">
    <property type="entry name" value="Homeodomain-like_sf"/>
</dbReference>
<dbReference type="PROSITE" id="PS50977">
    <property type="entry name" value="HTH_TETR_2"/>
    <property type="match status" value="1"/>
</dbReference>
<accession>A0A6J7QBK9</accession>
<dbReference type="SUPFAM" id="SSF48498">
    <property type="entry name" value="Tetracyclin repressor-like, C-terminal domain"/>
    <property type="match status" value="1"/>
</dbReference>
<dbReference type="Pfam" id="PF00440">
    <property type="entry name" value="TetR_N"/>
    <property type="match status" value="1"/>
</dbReference>
<dbReference type="PROSITE" id="PS01081">
    <property type="entry name" value="HTH_TETR_1"/>
    <property type="match status" value="1"/>
</dbReference>
<keyword evidence="3" id="KW-0804">Transcription</keyword>
<protein>
    <submittedName>
        <fullName evidence="5">Unannotated protein</fullName>
    </submittedName>
</protein>
<gene>
    <name evidence="5" type="ORF">UFOPK4098_00331</name>
    <name evidence="6" type="ORF">UFOPK4347_00051</name>
</gene>
<evidence type="ECO:0000256" key="3">
    <source>
        <dbReference type="ARBA" id="ARBA00023163"/>
    </source>
</evidence>
<evidence type="ECO:0000256" key="2">
    <source>
        <dbReference type="ARBA" id="ARBA00023125"/>
    </source>
</evidence>
<dbReference type="AlphaFoldDB" id="A0A6J7QBK9"/>
<dbReference type="PANTHER" id="PTHR30055:SF234">
    <property type="entry name" value="HTH-TYPE TRANSCRIPTIONAL REGULATOR BETI"/>
    <property type="match status" value="1"/>
</dbReference>
<dbReference type="InterPro" id="IPR001647">
    <property type="entry name" value="HTH_TetR"/>
</dbReference>
<proteinExistence type="predicted"/>
<dbReference type="InterPro" id="IPR036271">
    <property type="entry name" value="Tet_transcr_reg_TetR-rel_C_sf"/>
</dbReference>
<dbReference type="SUPFAM" id="SSF46689">
    <property type="entry name" value="Homeodomain-like"/>
    <property type="match status" value="1"/>
</dbReference>
<dbReference type="InterPro" id="IPR023772">
    <property type="entry name" value="DNA-bd_HTH_TetR-type_CS"/>
</dbReference>
<dbReference type="GO" id="GO:0003700">
    <property type="term" value="F:DNA-binding transcription factor activity"/>
    <property type="evidence" value="ECO:0007669"/>
    <property type="project" value="TreeGrafter"/>
</dbReference>
<organism evidence="5">
    <name type="scientific">freshwater metagenome</name>
    <dbReference type="NCBI Taxonomy" id="449393"/>
    <lineage>
        <taxon>unclassified sequences</taxon>
        <taxon>metagenomes</taxon>
        <taxon>ecological metagenomes</taxon>
    </lineage>
</organism>
<dbReference type="EMBL" id="CAFBQU010000001">
    <property type="protein sequence ID" value="CAB5057845.1"/>
    <property type="molecule type" value="Genomic_DNA"/>
</dbReference>
<dbReference type="Gene3D" id="1.10.357.10">
    <property type="entry name" value="Tetracycline Repressor, domain 2"/>
    <property type="match status" value="1"/>
</dbReference>
<evidence type="ECO:0000313" key="6">
    <source>
        <dbReference type="EMBL" id="CAB5057845.1"/>
    </source>
</evidence>
<evidence type="ECO:0000259" key="4">
    <source>
        <dbReference type="PROSITE" id="PS50977"/>
    </source>
</evidence>